<evidence type="ECO:0000256" key="2">
    <source>
        <dbReference type="RuleBase" id="RU003452"/>
    </source>
</evidence>
<reference evidence="3 4" key="1">
    <citation type="submission" date="2020-02" db="EMBL/GenBank/DDBJ databases">
        <title>Shewanella WXL01 sp. nov., a marine bacterium isolated from green algae in Luhuitou Fringing Reef (Northern South China Sea).</title>
        <authorList>
            <person name="Wang X."/>
        </authorList>
    </citation>
    <scope>NUCLEOTIDE SEQUENCE [LARGE SCALE GENOMIC DNA]</scope>
    <source>
        <strain evidence="3 4">MCCC 1A01895</strain>
    </source>
</reference>
<dbReference type="InterPro" id="IPR038765">
    <property type="entry name" value="Papain-like_cys_pep_sf"/>
</dbReference>
<protein>
    <submittedName>
        <fullName evidence="3">Arylamine N-acetyltransferase</fullName>
    </submittedName>
</protein>
<dbReference type="Gene3D" id="3.30.2140.10">
    <property type="entry name" value="Arylamine N-acetyltransferase"/>
    <property type="match status" value="1"/>
</dbReference>
<dbReference type="Proteomes" id="UP000811844">
    <property type="component" value="Unassembled WGS sequence"/>
</dbReference>
<dbReference type="PRINTS" id="PR01543">
    <property type="entry name" value="ANATRNSFRASE"/>
</dbReference>
<evidence type="ECO:0000256" key="1">
    <source>
        <dbReference type="ARBA" id="ARBA00006547"/>
    </source>
</evidence>
<organism evidence="3 4">
    <name type="scientific">Shewanella intestini</name>
    <dbReference type="NCBI Taxonomy" id="2017544"/>
    <lineage>
        <taxon>Bacteria</taxon>
        <taxon>Pseudomonadati</taxon>
        <taxon>Pseudomonadota</taxon>
        <taxon>Gammaproteobacteria</taxon>
        <taxon>Alteromonadales</taxon>
        <taxon>Shewanellaceae</taxon>
        <taxon>Shewanella</taxon>
    </lineage>
</organism>
<dbReference type="RefSeq" id="WP_153665135.1">
    <property type="nucleotide sequence ID" value="NZ_JAAIKR010000012.1"/>
</dbReference>
<dbReference type="SUPFAM" id="SSF54001">
    <property type="entry name" value="Cysteine proteinases"/>
    <property type="match status" value="1"/>
</dbReference>
<accession>A0ABS5I538</accession>
<gene>
    <name evidence="3" type="ORF">G3R48_12615</name>
</gene>
<dbReference type="Pfam" id="PF00797">
    <property type="entry name" value="Acetyltransf_2"/>
    <property type="match status" value="1"/>
</dbReference>
<name>A0ABS5I538_9GAMM</name>
<evidence type="ECO:0000313" key="4">
    <source>
        <dbReference type="Proteomes" id="UP000811844"/>
    </source>
</evidence>
<comment type="caution">
    <text evidence="3">The sequence shown here is derived from an EMBL/GenBank/DDBJ whole genome shotgun (WGS) entry which is preliminary data.</text>
</comment>
<sequence>MQQQQLTQYFQRIGLPINTQTSLDNLRQIHQAQHRSLPFENFSVINGQAINLDDDAIFEKLIHQQRGGYCHELNGLLLSLLSSLGFEVRALLGRVHLLEQPTGRGHRVSLVTIDNKPWLVDAGFGAFTPRAPLPIRLNEPLYTDLQCFRFIEDDRFGVMLQIHHLDAWKDLYSLDMTYVCDNDLVVANHFSSTHPSSHFTLMCIAAIATAEGVTTLANQHLKITTHSGVIEQELTDKAAYFTALKTHFGLVPDMPFSLIQACFDDK</sequence>
<dbReference type="InterPro" id="IPR001447">
    <property type="entry name" value="Arylamine_N-AcTrfase"/>
</dbReference>
<dbReference type="PANTHER" id="PTHR11786:SF0">
    <property type="entry name" value="ARYLAMINE N-ACETYLTRANSFERASE 4-RELATED"/>
    <property type="match status" value="1"/>
</dbReference>
<dbReference type="PANTHER" id="PTHR11786">
    <property type="entry name" value="N-HYDROXYARYLAMINE O-ACETYLTRANSFERASE"/>
    <property type="match status" value="1"/>
</dbReference>
<keyword evidence="4" id="KW-1185">Reference proteome</keyword>
<evidence type="ECO:0000313" key="3">
    <source>
        <dbReference type="EMBL" id="MBR9728819.1"/>
    </source>
</evidence>
<comment type="similarity">
    <text evidence="1 2">Belongs to the arylamine N-acetyltransferase family.</text>
</comment>
<dbReference type="EMBL" id="JAAIKR010000012">
    <property type="protein sequence ID" value="MBR9728819.1"/>
    <property type="molecule type" value="Genomic_DNA"/>
</dbReference>
<proteinExistence type="inferred from homology"/>
<dbReference type="Gene3D" id="2.40.128.150">
    <property type="entry name" value="Cysteine proteinases"/>
    <property type="match status" value="1"/>
</dbReference>